<feature type="domain" description="Response regulatory" evidence="2">
    <location>
        <begin position="7"/>
        <end position="106"/>
    </location>
</feature>
<sequence>MSLADVHVIVAEDEEMFTELAISGLLSHGLSESRLRTAEDGLQAIAHLDDLQQQDPNAKIVAFLDVRMPNLDGEETAKQIRARQVGLPPFLVCCSANVESLSACAL</sequence>
<dbReference type="Gene3D" id="3.40.50.2300">
    <property type="match status" value="1"/>
</dbReference>
<comment type="caution">
    <text evidence="3">The sequence shown here is derived from an EMBL/GenBank/DDBJ whole genome shotgun (WGS) entry which is preliminary data.</text>
</comment>
<dbReference type="EMBL" id="CAMXCT020001541">
    <property type="protein sequence ID" value="CAL1144395.1"/>
    <property type="molecule type" value="Genomic_DNA"/>
</dbReference>
<name>A0A9P1CG80_9DINO</name>
<evidence type="ECO:0000313" key="6">
    <source>
        <dbReference type="Proteomes" id="UP001152797"/>
    </source>
</evidence>
<keyword evidence="6" id="KW-1185">Reference proteome</keyword>
<reference evidence="3" key="1">
    <citation type="submission" date="2022-10" db="EMBL/GenBank/DDBJ databases">
        <authorList>
            <person name="Chen Y."/>
            <person name="Dougan E. K."/>
            <person name="Chan C."/>
            <person name="Rhodes N."/>
            <person name="Thang M."/>
        </authorList>
    </citation>
    <scope>NUCLEOTIDE SEQUENCE</scope>
</reference>
<dbReference type="EMBL" id="CAMXCT010001541">
    <property type="protein sequence ID" value="CAI3991020.1"/>
    <property type="molecule type" value="Genomic_DNA"/>
</dbReference>
<dbReference type="SUPFAM" id="SSF52172">
    <property type="entry name" value="CheY-like"/>
    <property type="match status" value="1"/>
</dbReference>
<organism evidence="3">
    <name type="scientific">Cladocopium goreaui</name>
    <dbReference type="NCBI Taxonomy" id="2562237"/>
    <lineage>
        <taxon>Eukaryota</taxon>
        <taxon>Sar</taxon>
        <taxon>Alveolata</taxon>
        <taxon>Dinophyceae</taxon>
        <taxon>Suessiales</taxon>
        <taxon>Symbiodiniaceae</taxon>
        <taxon>Cladocopium</taxon>
    </lineage>
</organism>
<dbReference type="InterPro" id="IPR011006">
    <property type="entry name" value="CheY-like_superfamily"/>
</dbReference>
<dbReference type="AlphaFoldDB" id="A0A9P1CG80"/>
<dbReference type="GO" id="GO:0000160">
    <property type="term" value="P:phosphorelay signal transduction system"/>
    <property type="evidence" value="ECO:0007669"/>
    <property type="project" value="InterPro"/>
</dbReference>
<evidence type="ECO:0000313" key="4">
    <source>
        <dbReference type="EMBL" id="CAL1144395.1"/>
    </source>
</evidence>
<feature type="non-terminal residue" evidence="3">
    <location>
        <position position="106"/>
    </location>
</feature>
<evidence type="ECO:0000259" key="2">
    <source>
        <dbReference type="PROSITE" id="PS50110"/>
    </source>
</evidence>
<gene>
    <name evidence="3" type="ORF">C1SCF055_LOCUS17956</name>
</gene>
<dbReference type="PROSITE" id="PS50110">
    <property type="entry name" value="RESPONSE_REGULATORY"/>
    <property type="match status" value="1"/>
</dbReference>
<dbReference type="OrthoDB" id="60033at2759"/>
<evidence type="ECO:0000256" key="1">
    <source>
        <dbReference type="PROSITE-ProRule" id="PRU00169"/>
    </source>
</evidence>
<protein>
    <submittedName>
        <fullName evidence="5">Response regulatory domain-containing protein</fullName>
    </submittedName>
</protein>
<dbReference type="EMBL" id="CAMXCT030001541">
    <property type="protein sequence ID" value="CAL4778332.1"/>
    <property type="molecule type" value="Genomic_DNA"/>
</dbReference>
<evidence type="ECO:0000313" key="3">
    <source>
        <dbReference type="EMBL" id="CAI3991020.1"/>
    </source>
</evidence>
<proteinExistence type="predicted"/>
<dbReference type="Pfam" id="PF00072">
    <property type="entry name" value="Response_reg"/>
    <property type="match status" value="1"/>
</dbReference>
<keyword evidence="1" id="KW-0597">Phosphoprotein</keyword>
<accession>A0A9P1CG80</accession>
<evidence type="ECO:0000313" key="5">
    <source>
        <dbReference type="EMBL" id="CAL4778332.1"/>
    </source>
</evidence>
<reference evidence="4" key="2">
    <citation type="submission" date="2024-04" db="EMBL/GenBank/DDBJ databases">
        <authorList>
            <person name="Chen Y."/>
            <person name="Shah S."/>
            <person name="Dougan E. K."/>
            <person name="Thang M."/>
            <person name="Chan C."/>
        </authorList>
    </citation>
    <scope>NUCLEOTIDE SEQUENCE [LARGE SCALE GENOMIC DNA]</scope>
</reference>
<dbReference type="Proteomes" id="UP001152797">
    <property type="component" value="Unassembled WGS sequence"/>
</dbReference>
<feature type="modified residue" description="4-aspartylphosphate" evidence="1">
    <location>
        <position position="65"/>
    </location>
</feature>
<dbReference type="InterPro" id="IPR001789">
    <property type="entry name" value="Sig_transdc_resp-reg_receiver"/>
</dbReference>